<accession>A0AAE8ME20</accession>
<protein>
    <submittedName>
        <fullName evidence="2">Uncharacterized protein</fullName>
    </submittedName>
</protein>
<evidence type="ECO:0000313" key="2">
    <source>
        <dbReference type="EMBL" id="SPJ81822.1"/>
    </source>
</evidence>
<dbReference type="EMBL" id="ONZP01000335">
    <property type="protein sequence ID" value="SPJ81822.1"/>
    <property type="molecule type" value="Genomic_DNA"/>
</dbReference>
<feature type="compositionally biased region" description="Acidic residues" evidence="1">
    <location>
        <begin position="62"/>
        <end position="80"/>
    </location>
</feature>
<evidence type="ECO:0000256" key="1">
    <source>
        <dbReference type="SAM" id="MobiDB-lite"/>
    </source>
</evidence>
<feature type="region of interest" description="Disordered" evidence="1">
    <location>
        <begin position="348"/>
        <end position="370"/>
    </location>
</feature>
<evidence type="ECO:0000313" key="3">
    <source>
        <dbReference type="Proteomes" id="UP001187734"/>
    </source>
</evidence>
<organism evidence="2 3">
    <name type="scientific">Fusarium torulosum</name>
    <dbReference type="NCBI Taxonomy" id="33205"/>
    <lineage>
        <taxon>Eukaryota</taxon>
        <taxon>Fungi</taxon>
        <taxon>Dikarya</taxon>
        <taxon>Ascomycota</taxon>
        <taxon>Pezizomycotina</taxon>
        <taxon>Sordariomycetes</taxon>
        <taxon>Hypocreomycetidae</taxon>
        <taxon>Hypocreales</taxon>
        <taxon>Nectriaceae</taxon>
        <taxon>Fusarium</taxon>
    </lineage>
</organism>
<comment type="caution">
    <text evidence="2">The sequence shown here is derived from an EMBL/GenBank/DDBJ whole genome shotgun (WGS) entry which is preliminary data.</text>
</comment>
<feature type="compositionally biased region" description="Low complexity" evidence="1">
    <location>
        <begin position="107"/>
        <end position="119"/>
    </location>
</feature>
<keyword evidence="3" id="KW-1185">Reference proteome</keyword>
<gene>
    <name evidence="2" type="ORF">FTOL_09227</name>
</gene>
<dbReference type="Proteomes" id="UP001187734">
    <property type="component" value="Unassembled WGS sequence"/>
</dbReference>
<name>A0AAE8ME20_9HYPO</name>
<proteinExistence type="predicted"/>
<feature type="region of interest" description="Disordered" evidence="1">
    <location>
        <begin position="53"/>
        <end position="146"/>
    </location>
</feature>
<sequence length="399" mass="44748">MDTSKAAARRKEITTTLKELKSRQNLNDQEKELQKLLGPFKKADDEKILGIDDEQWAAVFPETEESPVEPEAGDVGDDDMGANSHDAQSPDSERDDNQTGDEESDSDSSIQSSRPGSPTRTEPTNRESGNETEEQGLLGFGTKPNTGCVTVGKTTKDKFINGYGKAGFRIYKIEHQPSYNCDTDKLSVINGFGKQLGMLRDQRTGKYKYNSRNCVDIFRVAIKDNVADGLYGPESLNPDTKGDRRWADVYIWVGWRDPADQEVVRYSWETRTTARRLWGQEEADRNIYNAAWRAHMLFTENAGPQLSRDETPGLLQEYIQQQRQQSAALDPIRQSSVTSDIIRPSIEIGSDQNQSHGRGIRSQPNRAGGASMFSFDEQRELKNTLVLIQQALSRMSVGL</sequence>
<dbReference type="AlphaFoldDB" id="A0AAE8ME20"/>
<reference evidence="2" key="1">
    <citation type="submission" date="2018-03" db="EMBL/GenBank/DDBJ databases">
        <authorList>
            <person name="Guldener U."/>
        </authorList>
    </citation>
    <scope>NUCLEOTIDE SEQUENCE</scope>
</reference>